<gene>
    <name evidence="18" type="primary">LOC100557982</name>
</gene>
<dbReference type="Gene3D" id="3.10.580.10">
    <property type="entry name" value="CBS-domain"/>
    <property type="match status" value="1"/>
</dbReference>
<comment type="subcellular location">
    <subcellularLocation>
        <location evidence="1">Cell membrane</location>
        <topology evidence="1">Multi-pass membrane protein</topology>
    </subcellularLocation>
    <subcellularLocation>
        <location evidence="16">Membrane</location>
        <topology evidence="16">Multi-pass membrane protein</topology>
    </subcellularLocation>
</comment>
<reference evidence="18" key="1">
    <citation type="submission" date="2009-12" db="EMBL/GenBank/DDBJ databases">
        <title>The Genome Sequence of Anolis carolinensis (Green Anole Lizard).</title>
        <authorList>
            <consortium name="The Genome Sequencing Platform"/>
            <person name="Di Palma F."/>
            <person name="Alfoldi J."/>
            <person name="Heiman D."/>
            <person name="Young S."/>
            <person name="Grabherr M."/>
            <person name="Johnson J."/>
            <person name="Lander E.S."/>
            <person name="Lindblad-Toh K."/>
        </authorList>
    </citation>
    <scope>NUCLEOTIDE SEQUENCE [LARGE SCALE GENOMIC DNA]</scope>
    <source>
        <strain evidence="18">JBL SC #1</strain>
    </source>
</reference>
<keyword evidence="8 16" id="KW-1133">Transmembrane helix</keyword>
<proteinExistence type="inferred from homology"/>
<evidence type="ECO:0000256" key="16">
    <source>
        <dbReference type="RuleBase" id="RU361221"/>
    </source>
</evidence>
<accession>H9GEF9</accession>
<evidence type="ECO:0000256" key="13">
    <source>
        <dbReference type="ARBA" id="ARBA00023214"/>
    </source>
</evidence>
<dbReference type="GO" id="GO:0034707">
    <property type="term" value="C:chloride channel complex"/>
    <property type="evidence" value="ECO:0007669"/>
    <property type="project" value="UniProtKB-KW"/>
</dbReference>
<dbReference type="GO" id="GO:0005886">
    <property type="term" value="C:plasma membrane"/>
    <property type="evidence" value="ECO:0000318"/>
    <property type="project" value="GO_Central"/>
</dbReference>
<protein>
    <recommendedName>
        <fullName evidence="16">Chloride channel protein</fullName>
    </recommendedName>
</protein>
<dbReference type="Proteomes" id="UP000001646">
    <property type="component" value="Unplaced"/>
</dbReference>
<feature type="domain" description="CBS" evidence="17">
    <location>
        <begin position="491"/>
        <end position="555"/>
    </location>
</feature>
<dbReference type="HOGENOM" id="CLU_006904_4_0_1"/>
<evidence type="ECO:0000256" key="6">
    <source>
        <dbReference type="ARBA" id="ARBA00022737"/>
    </source>
</evidence>
<feature type="transmembrane region" description="Helical" evidence="16">
    <location>
        <begin position="435"/>
        <end position="452"/>
    </location>
</feature>
<feature type="transmembrane region" description="Helical" evidence="16">
    <location>
        <begin position="369"/>
        <end position="393"/>
    </location>
</feature>
<dbReference type="InterPro" id="IPR014743">
    <property type="entry name" value="Cl-channel_core"/>
</dbReference>
<dbReference type="PRINTS" id="PR01119">
    <property type="entry name" value="CLCHANNELKDY"/>
</dbReference>
<dbReference type="STRING" id="28377.ENSACAP00000008663"/>
<evidence type="ECO:0000256" key="7">
    <source>
        <dbReference type="ARBA" id="ARBA00022837"/>
    </source>
</evidence>
<keyword evidence="13 16" id="KW-0868">Chloride</keyword>
<dbReference type="PRINTS" id="PR00762">
    <property type="entry name" value="CLCHANNEL"/>
</dbReference>
<evidence type="ECO:0000256" key="11">
    <source>
        <dbReference type="ARBA" id="ARBA00023136"/>
    </source>
</evidence>
<dbReference type="Gene3D" id="1.10.3080.10">
    <property type="entry name" value="Clc chloride channel"/>
    <property type="match status" value="1"/>
</dbReference>
<evidence type="ECO:0000256" key="1">
    <source>
        <dbReference type="ARBA" id="ARBA00004651"/>
    </source>
</evidence>
<evidence type="ECO:0000256" key="5">
    <source>
        <dbReference type="ARBA" id="ARBA00022723"/>
    </source>
</evidence>
<keyword evidence="11 16" id="KW-0472">Membrane</keyword>
<dbReference type="GeneTree" id="ENSGT00940000164106"/>
<dbReference type="InterPro" id="IPR046342">
    <property type="entry name" value="CBS_dom_sf"/>
</dbReference>
<dbReference type="InterPro" id="IPR050970">
    <property type="entry name" value="Cl_channel_volt-gated"/>
</dbReference>
<sequence>MALVSFAMDFTVAKVANAHAWLYHEVHSPLLKYLSWTMYPIALSAFSTGFAQSITPHSGGSGIPELKTILSGVMLEEYLAIENFGAKVVGLTCTLACGSTIFLGKVGPFVHLSSMLAAYLGKARTSVSGEYEDKSKQNEMLVAGAAVGVATVFGAPISGVLFSIEVVSSHFAVRDYWRGFFSATCGAFMFRLLAVFNSEQETIMAIFKTNFKIDLPFDLPETFFFMLLGALCGVVSCAYLFCQRWLLGYVRRNRFTAALLATEKPLYSALVAFLLASITCPLSLGQFMASRLNMKELLTSLLDNHTWVVLSQNASLARPLHVDPSQLWLEWWDPNITVFGTLVVFLVMKFWMLTLATTMPMPAGYFMPVFIYGAAIGRLVGEVVAVLFPQGIVSEGLVSPVTPGAYALAGAAAFSGAVTHSLSTALLAFEMTGQISHILPVILAVLVANAITQKFQPSFYDGTIIVKKLPYLPRIRSRHIGSYKVITQEFMKADFVTLPRDATFQEVLRVVTSTSDPEYPVVDSAETSMLLGVVQRSALIHFLQTHDATVQPHEEEVPSCQTLGEGCAFSPVTLQLSPWTSLHQAHNLFEMLSLQWAFVTQLGRVVGVVSRKELRKAIEDLANPKPTK</sequence>
<dbReference type="FunFam" id="3.10.580.10:FF:000028">
    <property type="entry name" value="Chloride channel protein"/>
    <property type="match status" value="1"/>
</dbReference>
<dbReference type="InterPro" id="IPR002250">
    <property type="entry name" value="Cl_channel-K"/>
</dbReference>
<feature type="transmembrane region" description="Helical" evidence="16">
    <location>
        <begin position="176"/>
        <end position="196"/>
    </location>
</feature>
<dbReference type="SUPFAM" id="SSF54631">
    <property type="entry name" value="CBS-domain pair"/>
    <property type="match status" value="1"/>
</dbReference>
<evidence type="ECO:0000313" key="18">
    <source>
        <dbReference type="Ensembl" id="ENSACAP00000008663.4"/>
    </source>
</evidence>
<dbReference type="InterPro" id="IPR000644">
    <property type="entry name" value="CBS_dom"/>
</dbReference>
<keyword evidence="5" id="KW-0479">Metal-binding</keyword>
<comment type="caution">
    <text evidence="16">Lacks conserved residue(s) required for the propagation of feature annotation.</text>
</comment>
<evidence type="ECO:0000256" key="8">
    <source>
        <dbReference type="ARBA" id="ARBA00022989"/>
    </source>
</evidence>
<evidence type="ECO:0000256" key="14">
    <source>
        <dbReference type="ARBA" id="ARBA00023303"/>
    </source>
</evidence>
<dbReference type="eggNOG" id="KOG0476">
    <property type="taxonomic scope" value="Eukaryota"/>
</dbReference>
<keyword evidence="12" id="KW-0869">Chloride channel</keyword>
<feature type="transmembrane region" description="Helical" evidence="16">
    <location>
        <begin position="140"/>
        <end position="164"/>
    </location>
</feature>
<dbReference type="AlphaFoldDB" id="H9GEF9"/>
<organism evidence="18 19">
    <name type="scientific">Anolis carolinensis</name>
    <name type="common">Green anole</name>
    <name type="synonym">American chameleon</name>
    <dbReference type="NCBI Taxonomy" id="28377"/>
    <lineage>
        <taxon>Eukaryota</taxon>
        <taxon>Metazoa</taxon>
        <taxon>Chordata</taxon>
        <taxon>Craniata</taxon>
        <taxon>Vertebrata</taxon>
        <taxon>Euteleostomi</taxon>
        <taxon>Lepidosauria</taxon>
        <taxon>Squamata</taxon>
        <taxon>Bifurcata</taxon>
        <taxon>Unidentata</taxon>
        <taxon>Episquamata</taxon>
        <taxon>Toxicofera</taxon>
        <taxon>Iguania</taxon>
        <taxon>Dactyloidae</taxon>
        <taxon>Anolis</taxon>
    </lineage>
</organism>
<dbReference type="FunFam" id="1.10.3080.10:FF:000012">
    <property type="entry name" value="Chloride channel K"/>
    <property type="match status" value="1"/>
</dbReference>
<evidence type="ECO:0000313" key="19">
    <source>
        <dbReference type="Proteomes" id="UP000001646"/>
    </source>
</evidence>
<feature type="transmembrane region" description="Helical" evidence="16">
    <location>
        <begin position="223"/>
        <end position="246"/>
    </location>
</feature>
<dbReference type="GO" id="GO:0005247">
    <property type="term" value="F:voltage-gated chloride channel activity"/>
    <property type="evidence" value="ECO:0000318"/>
    <property type="project" value="GO_Central"/>
</dbReference>
<reference evidence="18" key="3">
    <citation type="submission" date="2025-09" db="UniProtKB">
        <authorList>
            <consortium name="Ensembl"/>
        </authorList>
    </citation>
    <scope>IDENTIFICATION</scope>
</reference>
<dbReference type="InterPro" id="IPR001807">
    <property type="entry name" value="ClC"/>
</dbReference>
<comment type="similarity">
    <text evidence="16">Belongs to the chloride channel (TC 2.A.49) family.</text>
</comment>
<dbReference type="SUPFAM" id="SSF81340">
    <property type="entry name" value="Clc chloride channel"/>
    <property type="match status" value="1"/>
</dbReference>
<keyword evidence="6" id="KW-0677">Repeat</keyword>
<keyword evidence="4 16" id="KW-0812">Transmembrane</keyword>
<feature type="transmembrane region" description="Helical" evidence="16">
    <location>
        <begin position="266"/>
        <end position="289"/>
    </location>
</feature>
<dbReference type="GO" id="GO:0046872">
    <property type="term" value="F:metal ion binding"/>
    <property type="evidence" value="ECO:0007669"/>
    <property type="project" value="UniProtKB-KW"/>
</dbReference>
<dbReference type="Ensembl" id="ENSACAT00000008848.4">
    <property type="protein sequence ID" value="ENSACAP00000008663.4"/>
    <property type="gene ID" value="ENSACAG00000008558.4"/>
</dbReference>
<dbReference type="PANTHER" id="PTHR45720">
    <property type="entry name" value="CHLORIDE CHANNEL PROTEIN 2"/>
    <property type="match status" value="1"/>
</dbReference>
<evidence type="ECO:0000256" key="15">
    <source>
        <dbReference type="PROSITE-ProRule" id="PRU00703"/>
    </source>
</evidence>
<feature type="transmembrane region" description="Helical" evidence="16">
    <location>
        <begin position="336"/>
        <end position="357"/>
    </location>
</feature>
<name>H9GEF9_ANOCA</name>
<evidence type="ECO:0000259" key="17">
    <source>
        <dbReference type="PROSITE" id="PS51371"/>
    </source>
</evidence>
<dbReference type="CDD" id="cd04591">
    <property type="entry name" value="CBS_pair_voltage-gated_CLC_euk_bac"/>
    <property type="match status" value="1"/>
</dbReference>
<evidence type="ECO:0000256" key="3">
    <source>
        <dbReference type="ARBA" id="ARBA00022475"/>
    </source>
</evidence>
<keyword evidence="14" id="KW-0407">Ion channel</keyword>
<evidence type="ECO:0000256" key="12">
    <source>
        <dbReference type="ARBA" id="ARBA00023173"/>
    </source>
</evidence>
<dbReference type="Bgee" id="ENSACAG00000008558">
    <property type="expression patterns" value="Expressed in kidney and 4 other cell types or tissues"/>
</dbReference>
<dbReference type="GO" id="GO:0006821">
    <property type="term" value="P:chloride transport"/>
    <property type="evidence" value="ECO:0000318"/>
    <property type="project" value="GO_Central"/>
</dbReference>
<evidence type="ECO:0000256" key="9">
    <source>
        <dbReference type="ARBA" id="ARBA00023065"/>
    </source>
</evidence>
<reference evidence="18" key="2">
    <citation type="submission" date="2025-08" db="UniProtKB">
        <authorList>
            <consortium name="Ensembl"/>
        </authorList>
    </citation>
    <scope>IDENTIFICATION</scope>
</reference>
<keyword evidence="10 15" id="KW-0129">CBS domain</keyword>
<dbReference type="PANTHER" id="PTHR45720:SF3">
    <property type="entry name" value="CHLORIDE CHANNEL PROTEIN CLC-KB"/>
    <property type="match status" value="1"/>
</dbReference>
<keyword evidence="3" id="KW-1003">Cell membrane</keyword>
<dbReference type="CDD" id="cd03683">
    <property type="entry name" value="ClC_1_like"/>
    <property type="match status" value="1"/>
</dbReference>
<feature type="transmembrane region" description="Helical" evidence="16">
    <location>
        <begin position="405"/>
        <end position="428"/>
    </location>
</feature>
<keyword evidence="9 16" id="KW-0406">Ion transport</keyword>
<dbReference type="PROSITE" id="PS51371">
    <property type="entry name" value="CBS"/>
    <property type="match status" value="1"/>
</dbReference>
<evidence type="ECO:0000256" key="10">
    <source>
        <dbReference type="ARBA" id="ARBA00023122"/>
    </source>
</evidence>
<keyword evidence="19" id="KW-1185">Reference proteome</keyword>
<keyword evidence="2 16" id="KW-0813">Transport</keyword>
<evidence type="ECO:0000256" key="2">
    <source>
        <dbReference type="ARBA" id="ARBA00022448"/>
    </source>
</evidence>
<dbReference type="Pfam" id="PF00654">
    <property type="entry name" value="Voltage_CLC"/>
    <property type="match status" value="1"/>
</dbReference>
<keyword evidence="7" id="KW-0106">Calcium</keyword>
<dbReference type="Pfam" id="PF00571">
    <property type="entry name" value="CBS"/>
    <property type="match status" value="1"/>
</dbReference>
<dbReference type="InParanoid" id="H9GEF9"/>
<evidence type="ECO:0000256" key="4">
    <source>
        <dbReference type="ARBA" id="ARBA00022692"/>
    </source>
</evidence>